<dbReference type="Gene3D" id="3.30.70.330">
    <property type="match status" value="2"/>
</dbReference>
<accession>A0A1L7XDX3</accession>
<feature type="region of interest" description="Disordered" evidence="4">
    <location>
        <begin position="28"/>
        <end position="47"/>
    </location>
</feature>
<evidence type="ECO:0000256" key="2">
    <source>
        <dbReference type="ARBA" id="ARBA00022884"/>
    </source>
</evidence>
<dbReference type="SMART" id="SM00360">
    <property type="entry name" value="RRM"/>
    <property type="match status" value="2"/>
</dbReference>
<sequence>MSYQQTASHAETTFHPRSTSNMYAQYQSRVHRESQGQSATYAQGSQNDNSAMSQMMSQFANFTMPGANMAAPSALGAGQLPLGTSQYFYNPADNTYLVAPAMYPTQPLAPTQLPENGYSSYAATVPYLPQGTYPGYLPGFPVMPYTPSRATSGYYPERADQYHKEVPGLENRRSSYSTTNESAPGTPNYGPVLQREQGTQIAAGDRSPFGSTPSPQQLPSQHTDQQVAKPLPYKTIPINVDIDSLLIQHPGIPRAVPAVFTPRESMRTLDQSLSNPIHGNRNVYIRGLHPNTDDETLAAYATRFGKVETSKAIIDTATGACKGQYEDVRDSELCIRGFYKLGYEVGFARESFNSRLKAEGDEQSTNLYVSNLPKNMTEAELGAIFMDYTVLSSRILRDERKNSRGVGFARFESRDICEEIIRKFHGQPIGEEGLLLQVRYADTPAQKDLKRITTERRQFRTNEYNVGAYGAPADVLALSPIVATQMVPRTTQIARHFPTSRVSGSWKRESSAPSSAGSIPSFKDIDRSVKVSLIEATPSKNKDGKAGSTPTISEDGDEETVHNDSPAIAYGGSAQSPSVRKS</sequence>
<feature type="compositionally biased region" description="Polar residues" evidence="4">
    <location>
        <begin position="573"/>
        <end position="582"/>
    </location>
</feature>
<evidence type="ECO:0000256" key="1">
    <source>
        <dbReference type="ARBA" id="ARBA00022737"/>
    </source>
</evidence>
<keyword evidence="2 3" id="KW-0694">RNA-binding</keyword>
<dbReference type="PROSITE" id="PS50102">
    <property type="entry name" value="RRM"/>
    <property type="match status" value="1"/>
</dbReference>
<proteinExistence type="predicted"/>
<dbReference type="Proteomes" id="UP000184330">
    <property type="component" value="Unassembled WGS sequence"/>
</dbReference>
<dbReference type="PANTHER" id="PTHR24012">
    <property type="entry name" value="RNA BINDING PROTEIN"/>
    <property type="match status" value="1"/>
</dbReference>
<gene>
    <name evidence="6" type="ORF">PAC_13122</name>
</gene>
<feature type="region of interest" description="Disordered" evidence="4">
    <location>
        <begin position="498"/>
        <end position="521"/>
    </location>
</feature>
<dbReference type="OrthoDB" id="271725at2759"/>
<feature type="domain" description="RRM" evidence="5">
    <location>
        <begin position="365"/>
        <end position="443"/>
    </location>
</feature>
<keyword evidence="1" id="KW-0677">Repeat</keyword>
<dbReference type="SUPFAM" id="SSF54928">
    <property type="entry name" value="RNA-binding domain, RBD"/>
    <property type="match status" value="2"/>
</dbReference>
<keyword evidence="6" id="KW-0238">DNA-binding</keyword>
<dbReference type="Pfam" id="PF00076">
    <property type="entry name" value="RRM_1"/>
    <property type="match status" value="2"/>
</dbReference>
<dbReference type="STRING" id="576137.A0A1L7XDX3"/>
<evidence type="ECO:0000259" key="5">
    <source>
        <dbReference type="PROSITE" id="PS50102"/>
    </source>
</evidence>
<evidence type="ECO:0000256" key="3">
    <source>
        <dbReference type="PROSITE-ProRule" id="PRU00176"/>
    </source>
</evidence>
<dbReference type="AlphaFoldDB" id="A0A1L7XDX3"/>
<organism evidence="6 7">
    <name type="scientific">Phialocephala subalpina</name>
    <dbReference type="NCBI Taxonomy" id="576137"/>
    <lineage>
        <taxon>Eukaryota</taxon>
        <taxon>Fungi</taxon>
        <taxon>Dikarya</taxon>
        <taxon>Ascomycota</taxon>
        <taxon>Pezizomycotina</taxon>
        <taxon>Leotiomycetes</taxon>
        <taxon>Helotiales</taxon>
        <taxon>Mollisiaceae</taxon>
        <taxon>Phialocephala</taxon>
        <taxon>Phialocephala fortinii species complex</taxon>
    </lineage>
</organism>
<protein>
    <submittedName>
        <fullName evidence="6">Related to single-stranded DNA-binding protein MSSP-1</fullName>
    </submittedName>
</protein>
<feature type="region of interest" description="Disordered" evidence="4">
    <location>
        <begin position="165"/>
        <end position="226"/>
    </location>
</feature>
<reference evidence="6 7" key="1">
    <citation type="submission" date="2016-03" db="EMBL/GenBank/DDBJ databases">
        <authorList>
            <person name="Ploux O."/>
        </authorList>
    </citation>
    <scope>NUCLEOTIDE SEQUENCE [LARGE SCALE GENOMIC DNA]</scope>
    <source>
        <strain evidence="6 7">UAMH 11012</strain>
    </source>
</reference>
<evidence type="ECO:0000313" key="7">
    <source>
        <dbReference type="Proteomes" id="UP000184330"/>
    </source>
</evidence>
<dbReference type="GO" id="GO:0003723">
    <property type="term" value="F:RNA binding"/>
    <property type="evidence" value="ECO:0007669"/>
    <property type="project" value="UniProtKB-UniRule"/>
</dbReference>
<name>A0A1L7XDX3_9HELO</name>
<keyword evidence="7" id="KW-1185">Reference proteome</keyword>
<dbReference type="InterPro" id="IPR012677">
    <property type="entry name" value="Nucleotide-bd_a/b_plait_sf"/>
</dbReference>
<feature type="compositionally biased region" description="Polar residues" evidence="4">
    <location>
        <begin position="174"/>
        <end position="185"/>
    </location>
</feature>
<feature type="compositionally biased region" description="Low complexity" evidence="4">
    <location>
        <begin position="511"/>
        <end position="521"/>
    </location>
</feature>
<dbReference type="EMBL" id="FJOG01000023">
    <property type="protein sequence ID" value="CZR63225.1"/>
    <property type="molecule type" value="Genomic_DNA"/>
</dbReference>
<evidence type="ECO:0000313" key="6">
    <source>
        <dbReference type="EMBL" id="CZR63225.1"/>
    </source>
</evidence>
<dbReference type="InterPro" id="IPR000504">
    <property type="entry name" value="RRM_dom"/>
</dbReference>
<feature type="region of interest" description="Disordered" evidence="4">
    <location>
        <begin position="533"/>
        <end position="582"/>
    </location>
</feature>
<dbReference type="FunFam" id="3.30.70.330:FF:000468">
    <property type="entry name" value="Related to single-stranded DNA-binding protein MSSP-1"/>
    <property type="match status" value="1"/>
</dbReference>
<evidence type="ECO:0000256" key="4">
    <source>
        <dbReference type="SAM" id="MobiDB-lite"/>
    </source>
</evidence>
<feature type="compositionally biased region" description="Polar residues" evidence="4">
    <location>
        <begin position="209"/>
        <end position="226"/>
    </location>
</feature>
<dbReference type="InterPro" id="IPR035979">
    <property type="entry name" value="RBD_domain_sf"/>
</dbReference>
<feature type="region of interest" description="Disordered" evidence="4">
    <location>
        <begin position="1"/>
        <end position="20"/>
    </location>
</feature>
<dbReference type="GO" id="GO:0003677">
    <property type="term" value="F:DNA binding"/>
    <property type="evidence" value="ECO:0007669"/>
    <property type="project" value="UniProtKB-KW"/>
</dbReference>
<feature type="compositionally biased region" description="Polar residues" evidence="4">
    <location>
        <begin position="35"/>
        <end position="47"/>
    </location>
</feature>